<comment type="similarity">
    <text evidence="1 5">Belongs to the FliD family.</text>
</comment>
<dbReference type="RefSeq" id="WP_008955588.1">
    <property type="nucleotide sequence ID" value="NZ_ACIS01000012.1"/>
</dbReference>
<dbReference type="GO" id="GO:0009424">
    <property type="term" value="C:bacterial-type flagellum hook"/>
    <property type="evidence" value="ECO:0007669"/>
    <property type="project" value="UniProtKB-UniRule"/>
</dbReference>
<protein>
    <recommendedName>
        <fullName evidence="5">Flagellar hook-associated protein 2</fullName>
        <shortName evidence="5">HAP2</shortName>
    </recommendedName>
    <alternativeName>
        <fullName evidence="5">Flagellar cap protein</fullName>
    </alternativeName>
</protein>
<proteinExistence type="inferred from homology"/>
<keyword evidence="5" id="KW-0964">Secreted</keyword>
<dbReference type="AlphaFoldDB" id="B9Z883"/>
<comment type="caution">
    <text evidence="8">The sequence shown here is derived from an EMBL/GenBank/DDBJ whole genome shotgun (WGS) entry which is preliminary data.</text>
</comment>
<dbReference type="GO" id="GO:0009421">
    <property type="term" value="C:bacterial-type flagellum filament cap"/>
    <property type="evidence" value="ECO:0007669"/>
    <property type="project" value="InterPro"/>
</dbReference>
<keyword evidence="8" id="KW-0282">Flagellum</keyword>
<keyword evidence="8" id="KW-0966">Cell projection</keyword>
<keyword evidence="9" id="KW-1185">Reference proteome</keyword>
<evidence type="ECO:0000256" key="5">
    <source>
        <dbReference type="RuleBase" id="RU362066"/>
    </source>
</evidence>
<dbReference type="GO" id="GO:0005576">
    <property type="term" value="C:extracellular region"/>
    <property type="evidence" value="ECO:0007669"/>
    <property type="project" value="UniProtKB-SubCell"/>
</dbReference>
<evidence type="ECO:0000256" key="2">
    <source>
        <dbReference type="ARBA" id="ARBA00011255"/>
    </source>
</evidence>
<gene>
    <name evidence="8" type="ORF">FuraDRAFT_3569</name>
</gene>
<dbReference type="InterPro" id="IPR003481">
    <property type="entry name" value="FliD_N"/>
</dbReference>
<comment type="subcellular location">
    <subcellularLocation>
        <location evidence="5">Secreted</location>
    </subcellularLocation>
    <subcellularLocation>
        <location evidence="5">Bacterial flagellum</location>
    </subcellularLocation>
</comment>
<dbReference type="InterPro" id="IPR010809">
    <property type="entry name" value="FliD_C"/>
</dbReference>
<keyword evidence="8" id="KW-0969">Cilium</keyword>
<feature type="domain" description="Flagellar hook-associated protein 2 N-terminal" evidence="6">
    <location>
        <begin position="11"/>
        <end position="103"/>
    </location>
</feature>
<dbReference type="PANTHER" id="PTHR30288">
    <property type="entry name" value="FLAGELLAR CAP/ASSEMBLY PROTEIN FLID"/>
    <property type="match status" value="1"/>
</dbReference>
<evidence type="ECO:0000256" key="3">
    <source>
        <dbReference type="ARBA" id="ARBA00023054"/>
    </source>
</evidence>
<keyword evidence="3" id="KW-0175">Coiled coil</keyword>
<dbReference type="eggNOG" id="COG1345">
    <property type="taxonomic scope" value="Bacteria"/>
</dbReference>
<evidence type="ECO:0000259" key="6">
    <source>
        <dbReference type="Pfam" id="PF02465"/>
    </source>
</evidence>
<accession>B9Z883</accession>
<dbReference type="PANTHER" id="PTHR30288:SF0">
    <property type="entry name" value="FLAGELLAR HOOK-ASSOCIATED PROTEIN 2"/>
    <property type="match status" value="1"/>
</dbReference>
<dbReference type="GO" id="GO:0071973">
    <property type="term" value="P:bacterial-type flagellum-dependent cell motility"/>
    <property type="evidence" value="ECO:0007669"/>
    <property type="project" value="TreeGrafter"/>
</dbReference>
<keyword evidence="4 5" id="KW-0975">Bacterial flagellum</keyword>
<dbReference type="Pfam" id="PF07195">
    <property type="entry name" value="FliD_C"/>
    <property type="match status" value="1"/>
</dbReference>
<reference evidence="8 9" key="1">
    <citation type="submission" date="2009-02" db="EMBL/GenBank/DDBJ databases">
        <title>Sequencing of the draft genome and assembly of Lutiella nitroferrum 2002.</title>
        <authorList>
            <consortium name="US DOE Joint Genome Institute (JGI-PGF)"/>
            <person name="Lucas S."/>
            <person name="Copeland A."/>
            <person name="Lapidus A."/>
            <person name="Glavina del Rio T."/>
            <person name="Tice H."/>
            <person name="Bruce D."/>
            <person name="Goodwin L."/>
            <person name="Pitluck S."/>
            <person name="Larimer F."/>
            <person name="Land M.L."/>
            <person name="Hauser L."/>
            <person name="Coates J.D."/>
        </authorList>
    </citation>
    <scope>NUCLEOTIDE SEQUENCE [LARGE SCALE GENOMIC DNA]</scope>
    <source>
        <strain evidence="8 9">2002</strain>
    </source>
</reference>
<dbReference type="EMBL" id="ACIS01000012">
    <property type="protein sequence ID" value="EEG06986.1"/>
    <property type="molecule type" value="Genomic_DNA"/>
</dbReference>
<name>B9Z883_9NEIS</name>
<comment type="function">
    <text evidence="5">Required for morphogenesis and for the elongation of the flagellar filament by facilitating polymerization of the flagellin monomers at the tip of growing filament. Forms a capping structure, which prevents flagellin subunits (transported through the central channel of the flagellum) from leaking out without polymerization at the distal end.</text>
</comment>
<organism evidence="8 9">
    <name type="scientific">Pseudogulbenkiania ferrooxidans 2002</name>
    <dbReference type="NCBI Taxonomy" id="279714"/>
    <lineage>
        <taxon>Bacteria</taxon>
        <taxon>Pseudomonadati</taxon>
        <taxon>Pseudomonadota</taxon>
        <taxon>Betaproteobacteria</taxon>
        <taxon>Neisseriales</taxon>
        <taxon>Chromobacteriaceae</taxon>
        <taxon>Pseudogulbenkiania</taxon>
    </lineage>
</organism>
<evidence type="ECO:0000256" key="1">
    <source>
        <dbReference type="ARBA" id="ARBA00009764"/>
    </source>
</evidence>
<evidence type="ECO:0000313" key="8">
    <source>
        <dbReference type="EMBL" id="EEG06986.1"/>
    </source>
</evidence>
<evidence type="ECO:0000313" key="9">
    <source>
        <dbReference type="Proteomes" id="UP000003165"/>
    </source>
</evidence>
<comment type="subunit">
    <text evidence="2 5">Homopentamer.</text>
</comment>
<dbReference type="Pfam" id="PF02465">
    <property type="entry name" value="FliD_N"/>
    <property type="match status" value="1"/>
</dbReference>
<sequence length="463" mass="47540">MASITTSVGALDVQSIVSQLMTIEQQPMTASQSRVSKFNTQLSAVGKISSGLSSLQTAIRSLASGSFLQSYKASSSDSTIASVATSAATVAGSYALNITSLAQPRQLVFDKYADGTAITDPTAVIASAPDSLTFTVGGKATTPISLRDNPGDSVTLNSMRDRINQAGVGVTANIVNNNGNYKLVITSTNSGSDNAFLISAGGAEPADASSPASLGGLTQSTGTASAISESHAAQNAALTINGVSVSTASNHLTDAIAGLTLDLSKTGEASINVVQDSDGITTALQAFVDAYNQVHSAAESARTDSMKGNASVLAIESQMTSILATPVSGANPYNSYAYLAQVGISIQKDGTLKLDKTAFNTALSADPAAVKNLFGNSNNDGFADRFNAVINQLLGPDGIIESSKSSINSRIDFETNYQTGLQSKLDRLKTQYTQQYTNLNAILAKMQSATSSLANLLSSSSSS</sequence>
<dbReference type="Proteomes" id="UP000003165">
    <property type="component" value="Unassembled WGS sequence"/>
</dbReference>
<dbReference type="GO" id="GO:0007155">
    <property type="term" value="P:cell adhesion"/>
    <property type="evidence" value="ECO:0007669"/>
    <property type="project" value="InterPro"/>
</dbReference>
<evidence type="ECO:0000259" key="7">
    <source>
        <dbReference type="Pfam" id="PF07195"/>
    </source>
</evidence>
<dbReference type="InterPro" id="IPR040026">
    <property type="entry name" value="FliD"/>
</dbReference>
<evidence type="ECO:0000256" key="4">
    <source>
        <dbReference type="ARBA" id="ARBA00023143"/>
    </source>
</evidence>
<feature type="domain" description="Flagellar hook-associated protein 2 C-terminal" evidence="7">
    <location>
        <begin position="233"/>
        <end position="448"/>
    </location>
</feature>